<dbReference type="GO" id="GO:0010411">
    <property type="term" value="P:xyloglucan metabolic process"/>
    <property type="evidence" value="ECO:0007669"/>
    <property type="project" value="TreeGrafter"/>
</dbReference>
<dbReference type="InterPro" id="IPR052025">
    <property type="entry name" value="Xyloglucanase_GH74"/>
</dbReference>
<evidence type="ECO:0000313" key="1">
    <source>
        <dbReference type="EMBL" id="EQD36164.1"/>
    </source>
</evidence>
<dbReference type="PANTHER" id="PTHR43739">
    <property type="entry name" value="XYLOGLUCANASE (EUROFUNG)"/>
    <property type="match status" value="1"/>
</dbReference>
<dbReference type="AlphaFoldDB" id="T1A5L1"/>
<reference evidence="1" key="2">
    <citation type="journal article" date="2014" name="ISME J.">
        <title>Microbial stratification in low pH oxic and suboxic macroscopic growths along an acid mine drainage.</title>
        <authorList>
            <person name="Mendez-Garcia C."/>
            <person name="Mesa V."/>
            <person name="Sprenger R.R."/>
            <person name="Richter M."/>
            <person name="Diez M.S."/>
            <person name="Solano J."/>
            <person name="Bargiela R."/>
            <person name="Golyshina O.V."/>
            <person name="Manteca A."/>
            <person name="Ramos J.L."/>
            <person name="Gallego J.R."/>
            <person name="Llorente I."/>
            <person name="Martins Dos Santos V.A."/>
            <person name="Jensen O.N."/>
            <person name="Pelaez A.I."/>
            <person name="Sanchez J."/>
            <person name="Ferrer M."/>
        </authorList>
    </citation>
    <scope>NUCLEOTIDE SEQUENCE</scope>
</reference>
<keyword evidence="1" id="KW-0378">Hydrolase</keyword>
<feature type="non-terminal residue" evidence="1">
    <location>
        <position position="1"/>
    </location>
</feature>
<sequence length="268" mass="29542">ANVWQLAPGRAEEPGSILCGIDPASLWRSDDRGESWVGYPGLNEHPTRAKWNPGAGGMCLNTILRDPTQPKRLYVAISAAGGFRSEDDGEHWTPVNNGVKISFLPPGQYEVGQCLHKLAFEPTDPATIYRQDHDGIYVTHNRGDRWTRVGQPLENDFGFVVATAPAAPKGAFFVPLRGETRTTWGGHLQVFRWNDARRTWSQLVPRGQFPGDHGTHRDGLATDHLDPAGVYLGTTTGRLYWSATGGKQWDELPYQFPAIQSVTVASPT</sequence>
<accession>T1A5L1</accession>
<dbReference type="Gene3D" id="2.130.10.10">
    <property type="entry name" value="YVTN repeat-like/Quinoprotein amine dehydrogenase"/>
    <property type="match status" value="1"/>
</dbReference>
<dbReference type="EMBL" id="AUZY01011064">
    <property type="protein sequence ID" value="EQD36164.1"/>
    <property type="molecule type" value="Genomic_DNA"/>
</dbReference>
<protein>
    <submittedName>
        <fullName evidence="1">Glycosyl hydrolase BNR repeat-containing</fullName>
    </submittedName>
</protein>
<gene>
    <name evidence="1" type="ORF">B1B_16614</name>
</gene>
<comment type="caution">
    <text evidence="1">The sequence shown here is derived from an EMBL/GenBank/DDBJ whole genome shotgun (WGS) entry which is preliminary data.</text>
</comment>
<dbReference type="SUPFAM" id="SSF110296">
    <property type="entry name" value="Oligoxyloglucan reducing end-specific cellobiohydrolase"/>
    <property type="match status" value="1"/>
</dbReference>
<reference evidence="1" key="1">
    <citation type="submission" date="2013-08" db="EMBL/GenBank/DDBJ databases">
        <authorList>
            <person name="Mendez C."/>
            <person name="Richter M."/>
            <person name="Ferrer M."/>
            <person name="Sanchez J."/>
        </authorList>
    </citation>
    <scope>NUCLEOTIDE SEQUENCE</scope>
</reference>
<name>T1A5L1_9ZZZZ</name>
<dbReference type="InterPro" id="IPR015943">
    <property type="entry name" value="WD40/YVTN_repeat-like_dom_sf"/>
</dbReference>
<dbReference type="GO" id="GO:0016787">
    <property type="term" value="F:hydrolase activity"/>
    <property type="evidence" value="ECO:0007669"/>
    <property type="project" value="UniProtKB-KW"/>
</dbReference>
<dbReference type="PANTHER" id="PTHR43739:SF5">
    <property type="entry name" value="EXO-ALPHA-SIALIDASE"/>
    <property type="match status" value="1"/>
</dbReference>
<proteinExistence type="predicted"/>
<organism evidence="1">
    <name type="scientific">mine drainage metagenome</name>
    <dbReference type="NCBI Taxonomy" id="410659"/>
    <lineage>
        <taxon>unclassified sequences</taxon>
        <taxon>metagenomes</taxon>
        <taxon>ecological metagenomes</taxon>
    </lineage>
</organism>